<evidence type="ECO:0000313" key="2">
    <source>
        <dbReference type="Proteomes" id="UP000005408"/>
    </source>
</evidence>
<evidence type="ECO:0000313" key="1">
    <source>
        <dbReference type="EnsemblMetazoa" id="G32190.1:cds"/>
    </source>
</evidence>
<dbReference type="AlphaFoldDB" id="A0A8W8MCU0"/>
<keyword evidence="2" id="KW-1185">Reference proteome</keyword>
<organism evidence="1 2">
    <name type="scientific">Magallana gigas</name>
    <name type="common">Pacific oyster</name>
    <name type="synonym">Crassostrea gigas</name>
    <dbReference type="NCBI Taxonomy" id="29159"/>
    <lineage>
        <taxon>Eukaryota</taxon>
        <taxon>Metazoa</taxon>
        <taxon>Spiralia</taxon>
        <taxon>Lophotrochozoa</taxon>
        <taxon>Mollusca</taxon>
        <taxon>Bivalvia</taxon>
        <taxon>Autobranchia</taxon>
        <taxon>Pteriomorphia</taxon>
        <taxon>Ostreida</taxon>
        <taxon>Ostreoidea</taxon>
        <taxon>Ostreidae</taxon>
        <taxon>Magallana</taxon>
    </lineage>
</organism>
<dbReference type="Proteomes" id="UP000005408">
    <property type="component" value="Unassembled WGS sequence"/>
</dbReference>
<accession>A0A8W8MCU0</accession>
<dbReference type="EnsemblMetazoa" id="G32190.1">
    <property type="protein sequence ID" value="G32190.1:cds"/>
    <property type="gene ID" value="G32190"/>
</dbReference>
<proteinExistence type="predicted"/>
<name>A0A8W8MCU0_MAGGI</name>
<reference evidence="1" key="1">
    <citation type="submission" date="2022-08" db="UniProtKB">
        <authorList>
            <consortium name="EnsemblMetazoa"/>
        </authorList>
    </citation>
    <scope>IDENTIFICATION</scope>
    <source>
        <strain evidence="1">05x7-T-G4-1.051#20</strain>
    </source>
</reference>
<sequence length="96" mass="11074">MILYMDVAVMAMTFCEESAKTVRYVDKCPDDLKSWEKAAKDLNCESIEHNCFKTVSKGNHRFQYHCVINAWMNATLEVCAPNRTIFGTVHIYGFIE</sequence>
<protein>
    <submittedName>
        <fullName evidence="1">Uncharacterized protein</fullName>
    </submittedName>
</protein>